<organism evidence="1 2">
    <name type="scientific">Mycolicibacterium anyangense</name>
    <dbReference type="NCBI Taxonomy" id="1431246"/>
    <lineage>
        <taxon>Bacteria</taxon>
        <taxon>Bacillati</taxon>
        <taxon>Actinomycetota</taxon>
        <taxon>Actinomycetes</taxon>
        <taxon>Mycobacteriales</taxon>
        <taxon>Mycobacteriaceae</taxon>
        <taxon>Mycolicibacterium</taxon>
    </lineage>
</organism>
<sequence length="62" mass="6723">MFSPKITTRWWIGVVVLAVPTMVGLSAQDEAVRAKTDAAMTAVTREVSCHMGRAWSTGLSRS</sequence>
<evidence type="ECO:0000313" key="1">
    <source>
        <dbReference type="EMBL" id="BBZ76782.1"/>
    </source>
</evidence>
<accession>A0A6N4W9P2</accession>
<dbReference type="Proteomes" id="UP000467249">
    <property type="component" value="Chromosome"/>
</dbReference>
<name>A0A6N4W9P2_9MYCO</name>
<dbReference type="AlphaFoldDB" id="A0A6N4W9P2"/>
<protein>
    <submittedName>
        <fullName evidence="1">Uncharacterized protein</fullName>
    </submittedName>
</protein>
<reference evidence="1 2" key="1">
    <citation type="journal article" date="2019" name="Emerg. Microbes Infect.">
        <title>Comprehensive subspecies identification of 175 nontuberculous mycobacteria species based on 7547 genomic profiles.</title>
        <authorList>
            <person name="Matsumoto Y."/>
            <person name="Kinjo T."/>
            <person name="Motooka D."/>
            <person name="Nabeya D."/>
            <person name="Jung N."/>
            <person name="Uechi K."/>
            <person name="Horii T."/>
            <person name="Iida T."/>
            <person name="Fujita J."/>
            <person name="Nakamura S."/>
        </authorList>
    </citation>
    <scope>NUCLEOTIDE SEQUENCE [LARGE SCALE GENOMIC DNA]</scope>
    <source>
        <strain evidence="1 2">JCM 30275</strain>
    </source>
</reference>
<evidence type="ECO:0000313" key="2">
    <source>
        <dbReference type="Proteomes" id="UP000467249"/>
    </source>
</evidence>
<keyword evidence="2" id="KW-1185">Reference proteome</keyword>
<dbReference type="EMBL" id="AP022620">
    <property type="protein sequence ID" value="BBZ76782.1"/>
    <property type="molecule type" value="Genomic_DNA"/>
</dbReference>
<gene>
    <name evidence="1" type="ORF">MANY_21190</name>
</gene>
<dbReference type="KEGG" id="many:MANY_21190"/>
<proteinExistence type="predicted"/>